<dbReference type="SUPFAM" id="SSF56214">
    <property type="entry name" value="4'-phosphopantetheinyl transferase"/>
    <property type="match status" value="1"/>
</dbReference>
<organism evidence="10 11">
    <name type="scientific">Tectimicrobiota bacterium</name>
    <dbReference type="NCBI Taxonomy" id="2528274"/>
    <lineage>
        <taxon>Bacteria</taxon>
        <taxon>Pseudomonadati</taxon>
        <taxon>Nitrospinota/Tectimicrobiota group</taxon>
        <taxon>Candidatus Tectimicrobiota</taxon>
    </lineage>
</organism>
<dbReference type="EMBL" id="VGLS01000112">
    <property type="protein sequence ID" value="MBM3223226.1"/>
    <property type="molecule type" value="Genomic_DNA"/>
</dbReference>
<accession>A0A937W108</accession>
<comment type="catalytic activity">
    <reaction evidence="8">
        <text>apo-[ACP] + CoA = holo-[ACP] + adenosine 3',5'-bisphosphate + H(+)</text>
        <dbReference type="Rhea" id="RHEA:12068"/>
        <dbReference type="Rhea" id="RHEA-COMP:9685"/>
        <dbReference type="Rhea" id="RHEA-COMP:9690"/>
        <dbReference type="ChEBI" id="CHEBI:15378"/>
        <dbReference type="ChEBI" id="CHEBI:29999"/>
        <dbReference type="ChEBI" id="CHEBI:57287"/>
        <dbReference type="ChEBI" id="CHEBI:58343"/>
        <dbReference type="ChEBI" id="CHEBI:64479"/>
        <dbReference type="EC" id="2.7.8.7"/>
    </reaction>
</comment>
<dbReference type="GO" id="GO:0000287">
    <property type="term" value="F:magnesium ion binding"/>
    <property type="evidence" value="ECO:0007669"/>
    <property type="project" value="UniProtKB-UniRule"/>
</dbReference>
<evidence type="ECO:0000256" key="2">
    <source>
        <dbReference type="ARBA" id="ARBA00022679"/>
    </source>
</evidence>
<keyword evidence="3 8" id="KW-0479">Metal-binding</keyword>
<keyword evidence="8" id="KW-0963">Cytoplasm</keyword>
<evidence type="ECO:0000256" key="7">
    <source>
        <dbReference type="ARBA" id="ARBA00023160"/>
    </source>
</evidence>
<comment type="caution">
    <text evidence="10">The sequence shown here is derived from an EMBL/GenBank/DDBJ whole genome shotgun (WGS) entry which is preliminary data.</text>
</comment>
<feature type="binding site" evidence="8">
    <location>
        <position position="8"/>
    </location>
    <ligand>
        <name>Mg(2+)</name>
        <dbReference type="ChEBI" id="CHEBI:18420"/>
    </ligand>
</feature>
<dbReference type="Proteomes" id="UP000712673">
    <property type="component" value="Unassembled WGS sequence"/>
</dbReference>
<dbReference type="Gene3D" id="3.90.470.20">
    <property type="entry name" value="4'-phosphopantetheinyl transferase domain"/>
    <property type="match status" value="1"/>
</dbReference>
<dbReference type="InterPro" id="IPR004568">
    <property type="entry name" value="Ppantetheine-prot_Trfase_dom"/>
</dbReference>
<gene>
    <name evidence="8" type="primary">acpS</name>
    <name evidence="10" type="ORF">FJZ47_05395</name>
</gene>
<evidence type="ECO:0000256" key="3">
    <source>
        <dbReference type="ARBA" id="ARBA00022723"/>
    </source>
</evidence>
<comment type="function">
    <text evidence="8">Transfers the 4'-phosphopantetheine moiety from coenzyme A to a Ser of acyl-carrier-protein.</text>
</comment>
<dbReference type="GO" id="GO:0006633">
    <property type="term" value="P:fatty acid biosynthetic process"/>
    <property type="evidence" value="ECO:0007669"/>
    <property type="project" value="UniProtKB-UniRule"/>
</dbReference>
<evidence type="ECO:0000259" key="9">
    <source>
        <dbReference type="Pfam" id="PF01648"/>
    </source>
</evidence>
<keyword evidence="5 8" id="KW-0460">Magnesium</keyword>
<keyword evidence="4 8" id="KW-0276">Fatty acid metabolism</keyword>
<dbReference type="NCBIfam" id="TIGR00516">
    <property type="entry name" value="acpS"/>
    <property type="match status" value="1"/>
</dbReference>
<evidence type="ECO:0000313" key="11">
    <source>
        <dbReference type="Proteomes" id="UP000712673"/>
    </source>
</evidence>
<dbReference type="NCBIfam" id="TIGR00556">
    <property type="entry name" value="pantethn_trn"/>
    <property type="match status" value="1"/>
</dbReference>
<dbReference type="AlphaFoldDB" id="A0A937W108"/>
<evidence type="ECO:0000256" key="4">
    <source>
        <dbReference type="ARBA" id="ARBA00022832"/>
    </source>
</evidence>
<comment type="cofactor">
    <cofactor evidence="8">
        <name>Mg(2+)</name>
        <dbReference type="ChEBI" id="CHEBI:18420"/>
    </cofactor>
</comment>
<keyword evidence="7 8" id="KW-0275">Fatty acid biosynthesis</keyword>
<keyword evidence="1 8" id="KW-0444">Lipid biosynthesis</keyword>
<dbReference type="GO" id="GO:0008897">
    <property type="term" value="F:holo-[acyl-carrier-protein] synthase activity"/>
    <property type="evidence" value="ECO:0007669"/>
    <property type="project" value="UniProtKB-UniRule"/>
</dbReference>
<feature type="binding site" evidence="8">
    <location>
        <position position="57"/>
    </location>
    <ligand>
        <name>Mg(2+)</name>
        <dbReference type="ChEBI" id="CHEBI:18420"/>
    </ligand>
</feature>
<dbReference type="NCBIfam" id="NF000832">
    <property type="entry name" value="PRK00070.3-2"/>
    <property type="match status" value="1"/>
</dbReference>
<dbReference type="Pfam" id="PF01648">
    <property type="entry name" value="ACPS"/>
    <property type="match status" value="1"/>
</dbReference>
<keyword evidence="2 8" id="KW-0808">Transferase</keyword>
<feature type="domain" description="4'-phosphopantetheinyl transferase" evidence="9">
    <location>
        <begin position="4"/>
        <end position="96"/>
    </location>
</feature>
<evidence type="ECO:0000256" key="6">
    <source>
        <dbReference type="ARBA" id="ARBA00023098"/>
    </source>
</evidence>
<keyword evidence="6 8" id="KW-0443">Lipid metabolism</keyword>
<dbReference type="InterPro" id="IPR002582">
    <property type="entry name" value="ACPS"/>
</dbReference>
<comment type="similarity">
    <text evidence="8">Belongs to the P-Pant transferase superfamily. AcpS family.</text>
</comment>
<evidence type="ECO:0000256" key="1">
    <source>
        <dbReference type="ARBA" id="ARBA00022516"/>
    </source>
</evidence>
<dbReference type="HAMAP" id="MF_00101">
    <property type="entry name" value="AcpS"/>
    <property type="match status" value="1"/>
</dbReference>
<proteinExistence type="inferred from homology"/>
<evidence type="ECO:0000313" key="10">
    <source>
        <dbReference type="EMBL" id="MBM3223226.1"/>
    </source>
</evidence>
<dbReference type="GO" id="GO:0005737">
    <property type="term" value="C:cytoplasm"/>
    <property type="evidence" value="ECO:0007669"/>
    <property type="project" value="UniProtKB-SubCell"/>
</dbReference>
<protein>
    <recommendedName>
        <fullName evidence="8">Holo-[acyl-carrier-protein] synthase</fullName>
        <shortName evidence="8">Holo-ACP synthase</shortName>
        <ecNumber evidence="8">2.7.8.7</ecNumber>
    </recommendedName>
    <alternativeName>
        <fullName evidence="8">4'-phosphopantetheinyl transferase AcpS</fullName>
    </alternativeName>
</protein>
<name>A0A937W108_UNCTE</name>
<evidence type="ECO:0000256" key="5">
    <source>
        <dbReference type="ARBA" id="ARBA00022842"/>
    </source>
</evidence>
<dbReference type="InterPro" id="IPR008278">
    <property type="entry name" value="4-PPantetheinyl_Trfase_dom"/>
</dbReference>
<reference evidence="10" key="1">
    <citation type="submission" date="2019-03" db="EMBL/GenBank/DDBJ databases">
        <title>Lake Tanganyika Metagenome-Assembled Genomes (MAGs).</title>
        <authorList>
            <person name="Tran P."/>
        </authorList>
    </citation>
    <scope>NUCLEOTIDE SEQUENCE</scope>
    <source>
        <strain evidence="10">K_DeepCast_65m_m2_066</strain>
    </source>
</reference>
<dbReference type="EC" id="2.7.8.7" evidence="8"/>
<comment type="subcellular location">
    <subcellularLocation>
        <location evidence="8">Cytoplasm</location>
    </subcellularLocation>
</comment>
<sequence>MIYGIGVDLIEIARMAQAITRTGPRLIERLYTDTEQAYCGGQQPPYACYAARFAAKEALLKALGTGLRKSMRWRDIEVYRDDLGKPGLRLYGYLQEHCHTEGIRFMHLSLSHSTTCAIAQVVLEC</sequence>
<evidence type="ECO:0000256" key="8">
    <source>
        <dbReference type="HAMAP-Rule" id="MF_00101"/>
    </source>
</evidence>
<dbReference type="InterPro" id="IPR037143">
    <property type="entry name" value="4-PPantetheinyl_Trfase_dom_sf"/>
</dbReference>